<keyword evidence="2" id="KW-0012">Acyltransferase</keyword>
<evidence type="ECO:0000259" key="1">
    <source>
        <dbReference type="PROSITE" id="PS51186"/>
    </source>
</evidence>
<name>A0A2M8Z1H8_9FIRM</name>
<dbReference type="OrthoDB" id="3971434at2"/>
<sequence length="336" mass="38271">MKFYEFRPISNDDVPAMADLLTCRQNLESNEFPSLRNSCLNTIYIEDLLEKLFKNNKSIGIGAFVNDELVGYIVGKIKIDHERGRHVWVPYEGIAVRRDQPSELIRTLYAKVSDLWIQKGCFHQYALIPLGSKGYYEAFLGLSFSIQQVHGIMNIGDYNAFETASDAEIRIAGKADREAMGRMSGIIFSYQNSAPVFEPALPEIVVRIREGYKGLAEDEEAMILIAEKDRKELGFQVYEPVIPDLMTPDDGVELSIAGIYPTQMRGGVGKKLMNEGSRLVKEKGYQRIITDWRITNLASSTFWPKCGFKPMAYRMVRYIDNNFTWANFNNPSLKEL</sequence>
<organism evidence="2 3">
    <name type="scientific">[Clostridium] celerecrescens 18A</name>
    <dbReference type="NCBI Taxonomy" id="1286362"/>
    <lineage>
        <taxon>Bacteria</taxon>
        <taxon>Bacillati</taxon>
        <taxon>Bacillota</taxon>
        <taxon>Clostridia</taxon>
        <taxon>Lachnospirales</taxon>
        <taxon>Lachnospiraceae</taxon>
        <taxon>Lacrimispora</taxon>
    </lineage>
</organism>
<protein>
    <submittedName>
        <fullName evidence="2">L-amino acid N-acyltransferase YncA</fullName>
    </submittedName>
</protein>
<dbReference type="Proteomes" id="UP000231092">
    <property type="component" value="Unassembled WGS sequence"/>
</dbReference>
<proteinExistence type="predicted"/>
<feature type="domain" description="N-acetyltransferase" evidence="1">
    <location>
        <begin position="167"/>
        <end position="331"/>
    </location>
</feature>
<dbReference type="Gene3D" id="3.40.630.30">
    <property type="match status" value="2"/>
</dbReference>
<dbReference type="GO" id="GO:0016747">
    <property type="term" value="F:acyltransferase activity, transferring groups other than amino-acyl groups"/>
    <property type="evidence" value="ECO:0007669"/>
    <property type="project" value="InterPro"/>
</dbReference>
<keyword evidence="2" id="KW-0808">Transferase</keyword>
<dbReference type="SUPFAM" id="SSF55729">
    <property type="entry name" value="Acyl-CoA N-acyltransferases (Nat)"/>
    <property type="match status" value="2"/>
</dbReference>
<dbReference type="PROSITE" id="PS51186">
    <property type="entry name" value="GNAT"/>
    <property type="match status" value="1"/>
</dbReference>
<dbReference type="InterPro" id="IPR016181">
    <property type="entry name" value="Acyl_CoA_acyltransferase"/>
</dbReference>
<evidence type="ECO:0000313" key="2">
    <source>
        <dbReference type="EMBL" id="PJJ27285.1"/>
    </source>
</evidence>
<evidence type="ECO:0000313" key="3">
    <source>
        <dbReference type="Proteomes" id="UP000231092"/>
    </source>
</evidence>
<dbReference type="EMBL" id="PGET01000001">
    <property type="protein sequence ID" value="PJJ27285.1"/>
    <property type="molecule type" value="Genomic_DNA"/>
</dbReference>
<dbReference type="AlphaFoldDB" id="A0A2M8Z1H8"/>
<comment type="caution">
    <text evidence="2">The sequence shown here is derived from an EMBL/GenBank/DDBJ whole genome shotgun (WGS) entry which is preliminary data.</text>
</comment>
<dbReference type="InterPro" id="IPR000182">
    <property type="entry name" value="GNAT_dom"/>
</dbReference>
<reference evidence="2 3" key="1">
    <citation type="submission" date="2017-11" db="EMBL/GenBank/DDBJ databases">
        <title>Understudied soil microbes with underappreciated capabilities: Untangling the Clostridium saccharolyticum group.</title>
        <authorList>
            <person name="Leschine S."/>
        </authorList>
    </citation>
    <scope>NUCLEOTIDE SEQUENCE [LARGE SCALE GENOMIC DNA]</scope>
    <source>
        <strain evidence="2 3">18A</strain>
    </source>
</reference>
<gene>
    <name evidence="2" type="ORF">H171_0748</name>
</gene>
<dbReference type="RefSeq" id="WP_100303944.1">
    <property type="nucleotide sequence ID" value="NZ_PGET01000001.1"/>
</dbReference>
<accession>A0A2M8Z1H8</accession>